<feature type="region of interest" description="Disordered" evidence="2">
    <location>
        <begin position="152"/>
        <end position="186"/>
    </location>
</feature>
<name>C1MNZ3_MICPC</name>
<evidence type="ECO:0000256" key="1">
    <source>
        <dbReference type="ARBA" id="ARBA00034773"/>
    </source>
</evidence>
<keyword evidence="4" id="KW-1185">Reference proteome</keyword>
<sequence length="318" mass="33512">MALTSPLETRRDARVLRAGSVSLARVFTLLSDEMAAAAEEAVVVVDIGGRTTKKKTDDDDDDDVEGAADGEAEDLLELCEEDVWGTMDGDEEERDDLDAERASVSSDDEDEDDDEGSHHDVSRRRDHFAMELTPRVPSATYGSLPAWRHSSLPRAIVRPPGRAADAETAGKRGSPSPSDARTAKAARAGGGIATLLASSLPDDDDAMFIPPHVYASTYGARGTGSVSERAFWGDAASGMDQLLLGGSVVSGRGHTLKGRDALKMRTAILRQTGFVEPTMTALDAMNGGAGSFEGERVPRVPTPAIAPRMGGGTTSPTT</sequence>
<evidence type="ECO:0000256" key="2">
    <source>
        <dbReference type="SAM" id="MobiDB-lite"/>
    </source>
</evidence>
<feature type="compositionally biased region" description="Acidic residues" evidence="2">
    <location>
        <begin position="106"/>
        <end position="115"/>
    </location>
</feature>
<dbReference type="EMBL" id="GG663737">
    <property type="protein sequence ID" value="EEH58842.1"/>
    <property type="molecule type" value="Genomic_DNA"/>
</dbReference>
<comment type="similarity">
    <text evidence="1">Belongs to the senescence regulator S40 family.</text>
</comment>
<feature type="region of interest" description="Disordered" evidence="2">
    <location>
        <begin position="48"/>
        <end position="131"/>
    </location>
</feature>
<dbReference type="GO" id="GO:0010150">
    <property type="term" value="P:leaf senescence"/>
    <property type="evidence" value="ECO:0007669"/>
    <property type="project" value="UniProtKB-ARBA"/>
</dbReference>
<organism evidence="4">
    <name type="scientific">Micromonas pusilla (strain CCMP1545)</name>
    <name type="common">Picoplanktonic green alga</name>
    <dbReference type="NCBI Taxonomy" id="564608"/>
    <lineage>
        <taxon>Eukaryota</taxon>
        <taxon>Viridiplantae</taxon>
        <taxon>Chlorophyta</taxon>
        <taxon>Mamiellophyceae</taxon>
        <taxon>Mamiellales</taxon>
        <taxon>Mamiellaceae</taxon>
        <taxon>Micromonas</taxon>
    </lineage>
</organism>
<dbReference type="GeneID" id="9682078"/>
<dbReference type="AlphaFoldDB" id="C1MNZ3"/>
<dbReference type="InterPro" id="IPR007608">
    <property type="entry name" value="Senescence_reg_S40"/>
</dbReference>
<reference evidence="3 4" key="1">
    <citation type="journal article" date="2009" name="Science">
        <title>Green evolution and dynamic adaptations revealed by genomes of the marine picoeukaryotes Micromonas.</title>
        <authorList>
            <person name="Worden A.Z."/>
            <person name="Lee J.H."/>
            <person name="Mock T."/>
            <person name="Rouze P."/>
            <person name="Simmons M.P."/>
            <person name="Aerts A.L."/>
            <person name="Allen A.E."/>
            <person name="Cuvelier M.L."/>
            <person name="Derelle E."/>
            <person name="Everett M.V."/>
            <person name="Foulon E."/>
            <person name="Grimwood J."/>
            <person name="Gundlach H."/>
            <person name="Henrissat B."/>
            <person name="Napoli C."/>
            <person name="McDonald S.M."/>
            <person name="Parker M.S."/>
            <person name="Rombauts S."/>
            <person name="Salamov A."/>
            <person name="Von Dassow P."/>
            <person name="Badger J.H."/>
            <person name="Coutinho P.M."/>
            <person name="Demir E."/>
            <person name="Dubchak I."/>
            <person name="Gentemann C."/>
            <person name="Eikrem W."/>
            <person name="Gready J.E."/>
            <person name="John U."/>
            <person name="Lanier W."/>
            <person name="Lindquist E.A."/>
            <person name="Lucas S."/>
            <person name="Mayer K.F."/>
            <person name="Moreau H."/>
            <person name="Not F."/>
            <person name="Otillar R."/>
            <person name="Panaud O."/>
            <person name="Pangilinan J."/>
            <person name="Paulsen I."/>
            <person name="Piegu B."/>
            <person name="Poliakov A."/>
            <person name="Robbens S."/>
            <person name="Schmutz J."/>
            <person name="Toulza E."/>
            <person name="Wyss T."/>
            <person name="Zelensky A."/>
            <person name="Zhou K."/>
            <person name="Armbrust E.V."/>
            <person name="Bhattacharya D."/>
            <person name="Goodenough U.W."/>
            <person name="Van de Peer Y."/>
            <person name="Grigoriev I.V."/>
        </authorList>
    </citation>
    <scope>NUCLEOTIDE SEQUENCE [LARGE SCALE GENOMIC DNA]</scope>
    <source>
        <strain evidence="3 4">CCMP1545</strain>
    </source>
</reference>
<evidence type="ECO:0000313" key="3">
    <source>
        <dbReference type="EMBL" id="EEH58842.1"/>
    </source>
</evidence>
<accession>C1MNZ3</accession>
<dbReference type="KEGG" id="mpp:MICPUCDRAFT_62091"/>
<dbReference type="OrthoDB" id="672058at2759"/>
<proteinExistence type="inferred from homology"/>
<dbReference type="Proteomes" id="UP000001876">
    <property type="component" value="Unassembled WGS sequence"/>
</dbReference>
<feature type="compositionally biased region" description="Acidic residues" evidence="2">
    <location>
        <begin position="58"/>
        <end position="98"/>
    </location>
</feature>
<gene>
    <name evidence="3" type="ORF">MICPUCDRAFT_62091</name>
</gene>
<protein>
    <submittedName>
        <fullName evidence="3">Predicted protein</fullName>
    </submittedName>
</protein>
<feature type="compositionally biased region" description="Gly residues" evidence="2">
    <location>
        <begin position="309"/>
        <end position="318"/>
    </location>
</feature>
<dbReference type="RefSeq" id="XP_003057197.1">
    <property type="nucleotide sequence ID" value="XM_003057151.1"/>
</dbReference>
<evidence type="ECO:0000313" key="4">
    <source>
        <dbReference type="Proteomes" id="UP000001876"/>
    </source>
</evidence>
<dbReference type="Pfam" id="PF04520">
    <property type="entry name" value="Senescence_reg"/>
    <property type="match status" value="1"/>
</dbReference>
<feature type="region of interest" description="Disordered" evidence="2">
    <location>
        <begin position="292"/>
        <end position="318"/>
    </location>
</feature>